<evidence type="ECO:0000313" key="1">
    <source>
        <dbReference type="EMBL" id="SDE55698.1"/>
    </source>
</evidence>
<reference evidence="2" key="1">
    <citation type="submission" date="2016-10" db="EMBL/GenBank/DDBJ databases">
        <authorList>
            <person name="Varghese N."/>
            <person name="Submissions S."/>
        </authorList>
    </citation>
    <scope>NUCLEOTIDE SEQUENCE [LARGE SCALE GENOMIC DNA]</scope>
    <source>
        <strain evidence="2">DSM 8987</strain>
    </source>
</reference>
<dbReference type="RefSeq" id="WP_143012143.1">
    <property type="nucleotide sequence ID" value="NZ_FNAQ01000016.1"/>
</dbReference>
<accession>A0A1G7DW46</accession>
<keyword evidence="2" id="KW-1185">Reference proteome</keyword>
<sequence length="280" mass="32106">MNSHDFRIDTDGCELFENPSKIFTALGILSCQLEKLDKIMMGQLSDRNLSLNYRCPAGLSGGTEIVINSNLNYPEDVLDEIKVYLLSSRRVILESINNIKSRDDFNILCSDLIDLEKQITKKTTSLILPICKLPVEKLAEAIVSLSEITLSRRTNTKIIYIDNNGKIYFQCGRKISHEEILGTLKEDDTEYYGEFDIKKAPGDINVQFTLMRDSKQIKHEMCSDIFLKEWINGEHDFKCFAKMCAKYKAVKTHHGVLFRITEVLEIKLPEEPKKQLDLIC</sequence>
<dbReference type="AlphaFoldDB" id="A0A1G7DW46"/>
<dbReference type="EMBL" id="FNAQ01000016">
    <property type="protein sequence ID" value="SDE55698.1"/>
    <property type="molecule type" value="Genomic_DNA"/>
</dbReference>
<evidence type="ECO:0000313" key="2">
    <source>
        <dbReference type="Proteomes" id="UP000243205"/>
    </source>
</evidence>
<name>A0A1G7DW46_9BACT</name>
<proteinExistence type="predicted"/>
<organism evidence="1 2">
    <name type="scientific">Desulfuromonas thiophila</name>
    <dbReference type="NCBI Taxonomy" id="57664"/>
    <lineage>
        <taxon>Bacteria</taxon>
        <taxon>Pseudomonadati</taxon>
        <taxon>Thermodesulfobacteriota</taxon>
        <taxon>Desulfuromonadia</taxon>
        <taxon>Desulfuromonadales</taxon>
        <taxon>Desulfuromonadaceae</taxon>
        <taxon>Desulfuromonas</taxon>
    </lineage>
</organism>
<protein>
    <submittedName>
        <fullName evidence="1">Uncharacterized protein</fullName>
    </submittedName>
</protein>
<gene>
    <name evidence="1" type="ORF">SAMN05661003_1166</name>
</gene>
<dbReference type="Proteomes" id="UP000243205">
    <property type="component" value="Unassembled WGS sequence"/>
</dbReference>